<comment type="similarity">
    <text evidence="2">Belongs to the class-I aminoacyl-tRNA synthetase family. Glutamate--tRNA ligase type 1 subfamily.</text>
</comment>
<evidence type="ECO:0000256" key="12">
    <source>
        <dbReference type="SAM" id="MobiDB-lite"/>
    </source>
</evidence>
<dbReference type="GO" id="GO:0005739">
    <property type="term" value="C:mitochondrion"/>
    <property type="evidence" value="ECO:0007669"/>
    <property type="project" value="UniProtKB-SubCell"/>
</dbReference>
<comment type="caution">
    <text evidence="14">The sequence shown here is derived from an EMBL/GenBank/DDBJ whole genome shotgun (WGS) entry which is preliminary data.</text>
</comment>
<dbReference type="GO" id="GO:0005524">
    <property type="term" value="F:ATP binding"/>
    <property type="evidence" value="ECO:0007669"/>
    <property type="project" value="UniProtKB-KW"/>
</dbReference>
<dbReference type="PRINTS" id="PR00987">
    <property type="entry name" value="TRNASYNTHGLU"/>
</dbReference>
<sequence>MSSPVLRLSLQRLGSRSICESRATTCSHQLSRSFGTSAALRCDRQNLSVLYTTNSKHPGEEKRCQSQKRTYSSGLKGLRSKNKKHSDAASLPSGSPTILGQSADLPIRARFAPSPTGYLHLGSLRTALFCKLAVLASNGGAFILRIEDTDQNRLVKDAEERLMKDLKWAGLSWDEGPDCGGPYGPYRQSERLPVYREHVQTLLDHDHAYRCFCTPEQLESQKRELHEAGKPTIYPGTCRSIDAAESDRRAKAGESHVVRFKSDKFGRPKLHDAIYGRFQKKDMEEDFILMKTDGFPTYHLANVVDDHLMKITHVIRGEEWLISTPKHVALYEAFGWQPPTFAHLGLLVDLDGSKLSKRNDSVNISKYQNGGTFPMALLSWLANLGSSFKRDVQPPRTVEDVANALTFKFTRGGIKLNLSKLEYFNNRYRDAMLWKPVPALADQEAKLIDQHLTQPILNEIEAITNGSIESAELTARAWQLPLELVPTLTDPTKKGRYVYQALVSKQGGFQSPSDLISQHPYLFWRVPLDVYKTSLVKARPEPKVLDALEEVISQESFWEGDCSQVMQAIQSIVEPLGVDQLTIHNELRLIAAGGRDVVSQSSSRMFALLGRDEWAHRLNVIKELLSELN</sequence>
<evidence type="ECO:0000256" key="3">
    <source>
        <dbReference type="ARBA" id="ARBA00012835"/>
    </source>
</evidence>
<protein>
    <recommendedName>
        <fullName evidence="10">Glutamate--tRNA ligase, mitochondrial</fullName>
        <ecNumber evidence="3">6.1.1.17</ecNumber>
    </recommendedName>
    <alternativeName>
        <fullName evidence="9">Glutamyl-tRNA synthetase</fullName>
    </alternativeName>
</protein>
<evidence type="ECO:0000256" key="6">
    <source>
        <dbReference type="ARBA" id="ARBA00022840"/>
    </source>
</evidence>
<feature type="domain" description="Glutamyl/glutaminyl-tRNA synthetase class Ib catalytic" evidence="13">
    <location>
        <begin position="107"/>
        <end position="389"/>
    </location>
</feature>
<evidence type="ECO:0000256" key="10">
    <source>
        <dbReference type="ARBA" id="ARBA00072917"/>
    </source>
</evidence>
<evidence type="ECO:0000259" key="13">
    <source>
        <dbReference type="Pfam" id="PF00749"/>
    </source>
</evidence>
<dbReference type="InterPro" id="IPR049940">
    <property type="entry name" value="GluQ/Sye"/>
</dbReference>
<dbReference type="Proteomes" id="UP000801864">
    <property type="component" value="Unassembled WGS sequence"/>
</dbReference>
<dbReference type="PANTHER" id="PTHR43311:SF2">
    <property type="entry name" value="GLUTAMATE--TRNA LIGASE, MITOCHONDRIAL-RELATED"/>
    <property type="match status" value="1"/>
</dbReference>
<dbReference type="InterPro" id="IPR033910">
    <property type="entry name" value="GluRS_core"/>
</dbReference>
<evidence type="ECO:0000256" key="9">
    <source>
        <dbReference type="ARBA" id="ARBA00030865"/>
    </source>
</evidence>
<keyword evidence="15" id="KW-1185">Reference proteome</keyword>
<evidence type="ECO:0000256" key="11">
    <source>
        <dbReference type="RuleBase" id="RU363037"/>
    </source>
</evidence>
<comment type="subcellular location">
    <subcellularLocation>
        <location evidence="1">Mitochondrion</location>
    </subcellularLocation>
</comment>
<dbReference type="InterPro" id="IPR000924">
    <property type="entry name" value="Glu/Gln-tRNA-synth"/>
</dbReference>
<keyword evidence="5 11" id="KW-0547">Nucleotide-binding</keyword>
<dbReference type="AlphaFoldDB" id="A0A9P4X8D5"/>
<proteinExistence type="inferred from homology"/>
<evidence type="ECO:0000256" key="7">
    <source>
        <dbReference type="ARBA" id="ARBA00022917"/>
    </source>
</evidence>
<evidence type="ECO:0000256" key="1">
    <source>
        <dbReference type="ARBA" id="ARBA00004173"/>
    </source>
</evidence>
<evidence type="ECO:0000313" key="15">
    <source>
        <dbReference type="Proteomes" id="UP000801864"/>
    </source>
</evidence>
<dbReference type="EMBL" id="QLNT01000020">
    <property type="protein sequence ID" value="KAF3063015.1"/>
    <property type="molecule type" value="Genomic_DNA"/>
</dbReference>
<name>A0A9P4X8D5_9HYPO</name>
<evidence type="ECO:0000256" key="5">
    <source>
        <dbReference type="ARBA" id="ARBA00022741"/>
    </source>
</evidence>
<accession>A0A9P4X8D5</accession>
<evidence type="ECO:0000256" key="8">
    <source>
        <dbReference type="ARBA" id="ARBA00023146"/>
    </source>
</evidence>
<dbReference type="PANTHER" id="PTHR43311">
    <property type="entry name" value="GLUTAMATE--TRNA LIGASE"/>
    <property type="match status" value="1"/>
</dbReference>
<keyword evidence="8 11" id="KW-0030">Aminoacyl-tRNA synthetase</keyword>
<dbReference type="NCBIfam" id="TIGR00464">
    <property type="entry name" value="gltX_bact"/>
    <property type="match status" value="1"/>
</dbReference>
<dbReference type="InterPro" id="IPR014729">
    <property type="entry name" value="Rossmann-like_a/b/a_fold"/>
</dbReference>
<dbReference type="CDD" id="cd00808">
    <property type="entry name" value="GluRS_core"/>
    <property type="match status" value="1"/>
</dbReference>
<gene>
    <name evidence="14" type="ORF">CFAM422_010449</name>
</gene>
<dbReference type="EC" id="6.1.1.17" evidence="3"/>
<dbReference type="SUPFAM" id="SSF52374">
    <property type="entry name" value="Nucleotidylyl transferase"/>
    <property type="match status" value="1"/>
</dbReference>
<organism evidence="14 15">
    <name type="scientific">Trichoderma lentiforme</name>
    <dbReference type="NCBI Taxonomy" id="1567552"/>
    <lineage>
        <taxon>Eukaryota</taxon>
        <taxon>Fungi</taxon>
        <taxon>Dikarya</taxon>
        <taxon>Ascomycota</taxon>
        <taxon>Pezizomycotina</taxon>
        <taxon>Sordariomycetes</taxon>
        <taxon>Hypocreomycetidae</taxon>
        <taxon>Hypocreales</taxon>
        <taxon>Hypocreaceae</taxon>
        <taxon>Trichoderma</taxon>
    </lineage>
</organism>
<feature type="region of interest" description="Disordered" evidence="12">
    <location>
        <begin position="55"/>
        <end position="97"/>
    </location>
</feature>
<evidence type="ECO:0000256" key="4">
    <source>
        <dbReference type="ARBA" id="ARBA00022598"/>
    </source>
</evidence>
<evidence type="ECO:0000313" key="14">
    <source>
        <dbReference type="EMBL" id="KAF3063015.1"/>
    </source>
</evidence>
<dbReference type="HAMAP" id="MF_00022">
    <property type="entry name" value="Glu_tRNA_synth_type1"/>
    <property type="match status" value="1"/>
</dbReference>
<dbReference type="InterPro" id="IPR020058">
    <property type="entry name" value="Glu/Gln-tRNA-synth_Ib_cat-dom"/>
</dbReference>
<dbReference type="Pfam" id="PF00749">
    <property type="entry name" value="tRNA-synt_1c"/>
    <property type="match status" value="1"/>
</dbReference>
<keyword evidence="7 11" id="KW-0648">Protein biosynthesis</keyword>
<dbReference type="InterPro" id="IPR004527">
    <property type="entry name" value="Glu-tRNA-ligase_bac/mito"/>
</dbReference>
<reference evidence="14 15" key="1">
    <citation type="submission" date="2018-06" db="EMBL/GenBank/DDBJ databases">
        <title>Genome analysis of cellulolytic fungus Trichoderma lentiforme CFAM-422.</title>
        <authorList>
            <person name="Steindorff A.S."/>
            <person name="Formighieri E.F."/>
            <person name="Midorikawa G.E.O."/>
            <person name="Tamietti M.S."/>
            <person name="Ramos E.Z."/>
            <person name="Silva A.S."/>
            <person name="Bon E.P.S."/>
            <person name="Mendes T.D."/>
            <person name="Damaso M.C.T."/>
            <person name="Favaro L.C.L."/>
        </authorList>
    </citation>
    <scope>NUCLEOTIDE SEQUENCE [LARGE SCALE GENOMIC DNA]</scope>
    <source>
        <strain evidence="14 15">CFAM-422</strain>
    </source>
</reference>
<dbReference type="GO" id="GO:0006424">
    <property type="term" value="P:glutamyl-tRNA aminoacylation"/>
    <property type="evidence" value="ECO:0007669"/>
    <property type="project" value="InterPro"/>
</dbReference>
<dbReference type="GO" id="GO:0008270">
    <property type="term" value="F:zinc ion binding"/>
    <property type="evidence" value="ECO:0007669"/>
    <property type="project" value="InterPro"/>
</dbReference>
<dbReference type="Gene3D" id="3.40.50.620">
    <property type="entry name" value="HUPs"/>
    <property type="match status" value="1"/>
</dbReference>
<keyword evidence="6 11" id="KW-0067">ATP-binding</keyword>
<keyword evidence="4 11" id="KW-0436">Ligase</keyword>
<dbReference type="GO" id="GO:0004818">
    <property type="term" value="F:glutamate-tRNA ligase activity"/>
    <property type="evidence" value="ECO:0007669"/>
    <property type="project" value="UniProtKB-EC"/>
</dbReference>
<dbReference type="FunFam" id="3.40.50.620:FF:000045">
    <property type="entry name" value="Glutamate--tRNA ligase, mitochondrial"/>
    <property type="match status" value="1"/>
</dbReference>
<evidence type="ECO:0000256" key="2">
    <source>
        <dbReference type="ARBA" id="ARBA00007894"/>
    </source>
</evidence>